<dbReference type="InterPro" id="IPR000634">
    <property type="entry name" value="Ser/Thr_deHydtase_PyrdxlP-BS"/>
</dbReference>
<dbReference type="InterPro" id="IPR001926">
    <property type="entry name" value="TrpB-like_PALP"/>
</dbReference>
<reference evidence="10" key="1">
    <citation type="submission" date="2018-06" db="EMBL/GenBank/DDBJ databases">
        <authorList>
            <person name="Zhirakovskaya E."/>
        </authorList>
    </citation>
    <scope>NUCLEOTIDE SEQUENCE</scope>
</reference>
<evidence type="ECO:0000256" key="5">
    <source>
        <dbReference type="ARBA" id="ARBA00010869"/>
    </source>
</evidence>
<comment type="cofactor">
    <cofactor evidence="1">
        <name>Ca(2+)</name>
        <dbReference type="ChEBI" id="CHEBI:29108"/>
    </cofactor>
</comment>
<comment type="cofactor">
    <cofactor evidence="2">
        <name>pyridoxal 5'-phosphate</name>
        <dbReference type="ChEBI" id="CHEBI:597326"/>
    </cofactor>
</comment>
<keyword evidence="7" id="KW-0663">Pyridoxal phosphate</keyword>
<keyword evidence="10" id="KW-0413">Isomerase</keyword>
<dbReference type="PROSITE" id="PS00165">
    <property type="entry name" value="DEHYDRATASE_SER_THR"/>
    <property type="match status" value="1"/>
</dbReference>
<evidence type="ECO:0000256" key="8">
    <source>
        <dbReference type="ARBA" id="ARBA00023239"/>
    </source>
</evidence>
<dbReference type="GO" id="GO:0030170">
    <property type="term" value="F:pyridoxal phosphate binding"/>
    <property type="evidence" value="ECO:0007669"/>
    <property type="project" value="InterPro"/>
</dbReference>
<dbReference type="PANTHER" id="PTHR43050">
    <property type="entry name" value="SERINE / THREONINE RACEMASE FAMILY MEMBER"/>
    <property type="match status" value="1"/>
</dbReference>
<keyword evidence="8 10" id="KW-0456">Lyase</keyword>
<organism evidence="10">
    <name type="scientific">hydrothermal vent metagenome</name>
    <dbReference type="NCBI Taxonomy" id="652676"/>
    <lineage>
        <taxon>unclassified sequences</taxon>
        <taxon>metagenomes</taxon>
        <taxon>ecological metagenomes</taxon>
    </lineage>
</organism>
<comment type="similarity">
    <text evidence="5">Belongs to the serine/threonine dehydratase family.</text>
</comment>
<dbReference type="EC" id="5.1.1.18" evidence="10"/>
<evidence type="ECO:0000313" key="10">
    <source>
        <dbReference type="EMBL" id="VAV97825.1"/>
    </source>
</evidence>
<evidence type="ECO:0000256" key="6">
    <source>
        <dbReference type="ARBA" id="ARBA00022842"/>
    </source>
</evidence>
<keyword evidence="6" id="KW-0460">Magnesium</keyword>
<evidence type="ECO:0000259" key="9">
    <source>
        <dbReference type="Pfam" id="PF00291"/>
    </source>
</evidence>
<dbReference type="GO" id="GO:0003941">
    <property type="term" value="F:L-serine ammonia-lyase activity"/>
    <property type="evidence" value="ECO:0007669"/>
    <property type="project" value="UniProtKB-EC"/>
</dbReference>
<evidence type="ECO:0000256" key="7">
    <source>
        <dbReference type="ARBA" id="ARBA00022898"/>
    </source>
</evidence>
<dbReference type="AlphaFoldDB" id="A0A3B0SSP2"/>
<evidence type="ECO:0000256" key="3">
    <source>
        <dbReference type="ARBA" id="ARBA00001936"/>
    </source>
</evidence>
<protein>
    <submittedName>
        <fullName evidence="10">Serine racemase @ L-serine dehydratase, (PLP)-dependent @ D-serine ammonia-lyase</fullName>
        <ecNumber evidence="10">4.3.1.17</ecNumber>
        <ecNumber evidence="10">4.3.1.18</ecNumber>
        <ecNumber evidence="10">5.1.1.18</ecNumber>
    </submittedName>
</protein>
<comment type="cofactor">
    <cofactor evidence="4">
        <name>Mg(2+)</name>
        <dbReference type="ChEBI" id="CHEBI:18420"/>
    </cofactor>
</comment>
<feature type="domain" description="Tryptophan synthase beta chain-like PALP" evidence="9">
    <location>
        <begin position="17"/>
        <end position="294"/>
    </location>
</feature>
<dbReference type="GO" id="GO:0000287">
    <property type="term" value="F:magnesium ion binding"/>
    <property type="evidence" value="ECO:0007669"/>
    <property type="project" value="TreeGrafter"/>
</dbReference>
<evidence type="ECO:0000256" key="4">
    <source>
        <dbReference type="ARBA" id="ARBA00001946"/>
    </source>
</evidence>
<dbReference type="EC" id="4.3.1.17" evidence="10"/>
<dbReference type="GO" id="GO:0018114">
    <property type="term" value="F:threonine racemase activity"/>
    <property type="evidence" value="ECO:0007669"/>
    <property type="project" value="TreeGrafter"/>
</dbReference>
<name>A0A3B0SSP2_9ZZZZ</name>
<evidence type="ECO:0000256" key="2">
    <source>
        <dbReference type="ARBA" id="ARBA00001933"/>
    </source>
</evidence>
<dbReference type="Pfam" id="PF00291">
    <property type="entry name" value="PALP"/>
    <property type="match status" value="1"/>
</dbReference>
<accession>A0A3B0SSP2</accession>
<gene>
    <name evidence="10" type="ORF">MNBD_ACTINO01-2591</name>
</gene>
<dbReference type="CDD" id="cd01562">
    <property type="entry name" value="Thr-dehyd"/>
    <property type="match status" value="1"/>
</dbReference>
<dbReference type="GO" id="GO:0005524">
    <property type="term" value="F:ATP binding"/>
    <property type="evidence" value="ECO:0007669"/>
    <property type="project" value="TreeGrafter"/>
</dbReference>
<dbReference type="InterPro" id="IPR036052">
    <property type="entry name" value="TrpB-like_PALP_sf"/>
</dbReference>
<dbReference type="PANTHER" id="PTHR43050:SF1">
    <property type="entry name" value="SERINE RACEMASE"/>
    <property type="match status" value="1"/>
</dbReference>
<dbReference type="GO" id="GO:0030378">
    <property type="term" value="F:serine racemase activity"/>
    <property type="evidence" value="ECO:0007669"/>
    <property type="project" value="UniProtKB-EC"/>
</dbReference>
<sequence length="295" mass="30907">MRTPTYEDIIAAARRIEPYVHRTPVFTSSYIDELVGGSVFLKAENLQKVGAFKARGAVNAVLSLTDSDAGGGVITHSSGNHGQAVAYAAAIRGVPATIVMPRHAAKVKIDAVQGYGADIVFCDQAEREAVLEELRTRTNSTVVHPFDDPAVIAGQGTASMELFEQVPGIDVIVAPIGGGGLLSGASLVGTHAGIDVLGVEPELVDDSYRSLRDGVQYPATGEHSVGDGLLTGIGSLAFGILSDAGRRILLVSDNEMLTAMRLVAARMKLVIEPSSATVVAALLRYPEEFSGRRVG</sequence>
<dbReference type="FunFam" id="3.40.50.1100:FF:000005">
    <property type="entry name" value="Threonine dehydratase catabolic"/>
    <property type="match status" value="1"/>
</dbReference>
<dbReference type="GO" id="GO:0070179">
    <property type="term" value="P:D-serine biosynthetic process"/>
    <property type="evidence" value="ECO:0007669"/>
    <property type="project" value="TreeGrafter"/>
</dbReference>
<dbReference type="GO" id="GO:0008721">
    <property type="term" value="F:D-serine ammonia-lyase activity"/>
    <property type="evidence" value="ECO:0007669"/>
    <property type="project" value="UniProtKB-EC"/>
</dbReference>
<feature type="non-terminal residue" evidence="10">
    <location>
        <position position="295"/>
    </location>
</feature>
<dbReference type="Gene3D" id="3.40.50.1100">
    <property type="match status" value="2"/>
</dbReference>
<dbReference type="EC" id="4.3.1.18" evidence="10"/>
<evidence type="ECO:0000256" key="1">
    <source>
        <dbReference type="ARBA" id="ARBA00001913"/>
    </source>
</evidence>
<comment type="cofactor">
    <cofactor evidence="3">
        <name>Mn(2+)</name>
        <dbReference type="ChEBI" id="CHEBI:29035"/>
    </cofactor>
</comment>
<proteinExistence type="inferred from homology"/>
<dbReference type="SUPFAM" id="SSF53686">
    <property type="entry name" value="Tryptophan synthase beta subunit-like PLP-dependent enzymes"/>
    <property type="match status" value="1"/>
</dbReference>
<dbReference type="EMBL" id="UOEI01000219">
    <property type="protein sequence ID" value="VAV97825.1"/>
    <property type="molecule type" value="Genomic_DNA"/>
</dbReference>